<dbReference type="EMBL" id="CP029701">
    <property type="protein sequence ID" value="QHV63874.1"/>
    <property type="molecule type" value="Genomic_DNA"/>
</dbReference>
<dbReference type="GO" id="GO:0006412">
    <property type="term" value="P:translation"/>
    <property type="evidence" value="ECO:0007669"/>
    <property type="project" value="UniProtKB-KW"/>
</dbReference>
<dbReference type="GO" id="GO:0016829">
    <property type="term" value="F:lyase activity"/>
    <property type="evidence" value="ECO:0007669"/>
    <property type="project" value="UniProtKB-KW"/>
</dbReference>
<dbReference type="GO" id="GO:0002161">
    <property type="term" value="F:aminoacyl-tRNA deacylase activity"/>
    <property type="evidence" value="ECO:0007669"/>
    <property type="project" value="InterPro"/>
</dbReference>
<evidence type="ECO:0000256" key="1">
    <source>
        <dbReference type="ARBA" id="ARBA00009798"/>
    </source>
</evidence>
<dbReference type="PANTHER" id="PTHR30411">
    <property type="entry name" value="CYTOPLASMIC PROTEIN"/>
    <property type="match status" value="1"/>
</dbReference>
<evidence type="ECO:0000313" key="7">
    <source>
        <dbReference type="Proteomes" id="UP000642553"/>
    </source>
</evidence>
<evidence type="ECO:0000256" key="4">
    <source>
        <dbReference type="PIRNR" id="PIRNR006181"/>
    </source>
</evidence>
<dbReference type="InterPro" id="IPR004369">
    <property type="entry name" value="Prolyl-tRNA_editing_YbaK/EbsC"/>
</dbReference>
<comment type="similarity">
    <text evidence="1 4">Belongs to the prolyl-tRNA editing family. YbaK/EbsC subfamily.</text>
</comment>
<evidence type="ECO:0000256" key="3">
    <source>
        <dbReference type="ARBA" id="ARBA00023239"/>
    </source>
</evidence>
<feature type="domain" description="YbaK/aminoacyl-tRNA synthetase-associated" evidence="5">
    <location>
        <begin position="40"/>
        <end position="150"/>
    </location>
</feature>
<dbReference type="CDD" id="cd00002">
    <property type="entry name" value="YbaK_deacylase"/>
    <property type="match status" value="1"/>
</dbReference>
<dbReference type="SUPFAM" id="SSF55826">
    <property type="entry name" value="YbaK/ProRS associated domain"/>
    <property type="match status" value="1"/>
</dbReference>
<dbReference type="Pfam" id="PF04073">
    <property type="entry name" value="tRNA_edit"/>
    <property type="match status" value="1"/>
</dbReference>
<evidence type="ECO:0000256" key="2">
    <source>
        <dbReference type="ARBA" id="ARBA00022917"/>
    </source>
</evidence>
<dbReference type="InterPro" id="IPR036754">
    <property type="entry name" value="YbaK/aa-tRNA-synt-asso_dom_sf"/>
</dbReference>
<dbReference type="PANTHER" id="PTHR30411:SF0">
    <property type="entry name" value="CYS-TRNA(PRO)_CYS-TRNA(CYS) DEACYLASE YBAK"/>
    <property type="match status" value="1"/>
</dbReference>
<protein>
    <recommendedName>
        <fullName evidence="4">Cys-tRNA(Pro)/Cys-tRNA(Cys) deacylase</fullName>
        <ecNumber evidence="4">4.2.-.-</ecNumber>
    </recommendedName>
</protein>
<dbReference type="PIRSF" id="PIRSF006181">
    <property type="entry name" value="EbsC_YbaK"/>
    <property type="match status" value="1"/>
</dbReference>
<sequence length="167" mass="18199">MSKKKEKEAKTNAMRLLDMLHVPYRHYSYECREFVDAWHTAQALGLPAEKMYKTLVTEGAPRQYYVFVIPIGAELSLKKAARAVGAKALSMLPVKDITTVTGYVRGGCTALGMKRKYPAVIDSSAEALPEMVVSGGRLGCQIELSPVDLCRAAEGSFADVAEIPSSL</sequence>
<evidence type="ECO:0000313" key="6">
    <source>
        <dbReference type="EMBL" id="QHV63874.1"/>
    </source>
</evidence>
<organism evidence="6 7">
    <name type="scientific">Akkermansia massiliensis</name>
    <dbReference type="NCBI Taxonomy" id="2927224"/>
    <lineage>
        <taxon>Bacteria</taxon>
        <taxon>Pseudomonadati</taxon>
        <taxon>Verrucomicrobiota</taxon>
        <taxon>Verrucomicrobiia</taxon>
        <taxon>Verrucomicrobiales</taxon>
        <taxon>Akkermansiaceae</taxon>
        <taxon>Akkermansia</taxon>
    </lineage>
</organism>
<accession>A0AAE6TBZ6</accession>
<dbReference type="Gene3D" id="3.90.960.10">
    <property type="entry name" value="YbaK/aminoacyl-tRNA synthetase-associated domain"/>
    <property type="match status" value="1"/>
</dbReference>
<evidence type="ECO:0000259" key="5">
    <source>
        <dbReference type="Pfam" id="PF04073"/>
    </source>
</evidence>
<keyword evidence="2 4" id="KW-0648">Protein biosynthesis</keyword>
<gene>
    <name evidence="6" type="primary">ybaK</name>
    <name evidence="6" type="ORF">DMI76_11095</name>
</gene>
<dbReference type="EC" id="4.2.-.-" evidence="4"/>
<reference evidence="6" key="1">
    <citation type="submission" date="2018-05" db="EMBL/GenBank/DDBJ databases">
        <title>Complete genome sequnece of Akkermansia muciniphila EB-AMDK-40.</title>
        <authorList>
            <person name="Nam Y.-D."/>
            <person name="Chung W.-H."/>
            <person name="Park Y.S."/>
            <person name="Kang J."/>
        </authorList>
    </citation>
    <scope>NUCLEOTIDE SEQUENCE</scope>
    <source>
        <strain evidence="6">EB-AMDK-40</strain>
    </source>
</reference>
<proteinExistence type="inferred from homology"/>
<dbReference type="InterPro" id="IPR007214">
    <property type="entry name" value="YbaK/aa-tRNA-synth-assoc-dom"/>
</dbReference>
<keyword evidence="3 4" id="KW-0456">Lyase</keyword>
<name>A0AAE6TBZ6_9BACT</name>
<dbReference type="NCBIfam" id="TIGR00011">
    <property type="entry name" value="YbaK_EbsC"/>
    <property type="match status" value="1"/>
</dbReference>
<dbReference type="RefSeq" id="WP_022398248.1">
    <property type="nucleotide sequence ID" value="NZ_CP029701.1"/>
</dbReference>
<dbReference type="AlphaFoldDB" id="A0AAE6TBZ6"/>
<dbReference type="Proteomes" id="UP000642553">
    <property type="component" value="Chromosome"/>
</dbReference>